<proteinExistence type="predicted"/>
<evidence type="ECO:0000313" key="2">
    <source>
        <dbReference type="EMBL" id="EXZ42047.1"/>
    </source>
</evidence>
<sequence length="38" mass="4648">MVDLGNDTSTRLKAMIQQFNNKSWQHRCRVIMYHIKRQ</sequence>
<evidence type="ECO:0000313" key="1">
    <source>
        <dbReference type="EMBL" id="EXZ41946.1"/>
    </source>
</evidence>
<dbReference type="EMBL" id="JGDM01000142">
    <property type="protein sequence ID" value="EXZ42047.1"/>
    <property type="molecule type" value="Genomic_DNA"/>
</dbReference>
<evidence type="ECO:0000313" key="3">
    <source>
        <dbReference type="Proteomes" id="UP000022272"/>
    </source>
</evidence>
<dbReference type="PATRIC" id="fig|1339280.3.peg.4604"/>
<organism evidence="2 3">
    <name type="scientific">Bacteroides fragilis str. 2-F-2 #4</name>
    <dbReference type="NCBI Taxonomy" id="1339280"/>
    <lineage>
        <taxon>Bacteria</taxon>
        <taxon>Pseudomonadati</taxon>
        <taxon>Bacteroidota</taxon>
        <taxon>Bacteroidia</taxon>
        <taxon>Bacteroidales</taxon>
        <taxon>Bacteroidaceae</taxon>
        <taxon>Bacteroides</taxon>
    </lineage>
</organism>
<gene>
    <name evidence="2" type="ORF">M076_4832</name>
    <name evidence="1" type="ORF">M076_4940</name>
</gene>
<comment type="caution">
    <text evidence="2">The sequence shown here is derived from an EMBL/GenBank/DDBJ whole genome shotgun (WGS) entry which is preliminary data.</text>
</comment>
<dbReference type="EMBL" id="JGDM01000161">
    <property type="protein sequence ID" value="EXZ41946.1"/>
    <property type="molecule type" value="Genomic_DNA"/>
</dbReference>
<reference evidence="2 3" key="1">
    <citation type="submission" date="2014-02" db="EMBL/GenBank/DDBJ databases">
        <authorList>
            <person name="Sears C."/>
            <person name="Carroll K."/>
            <person name="Sack B.R."/>
            <person name="Qadri F."/>
            <person name="Myers L.L."/>
            <person name="Chung G.-T."/>
            <person name="Escheverria P."/>
            <person name="Fraser C.M."/>
            <person name="Sadzewicz L."/>
            <person name="Shefchek K.A."/>
            <person name="Tallon L."/>
            <person name="Das S.P."/>
            <person name="Daugherty S."/>
            <person name="Mongodin E.F."/>
        </authorList>
    </citation>
    <scope>NUCLEOTIDE SEQUENCE [LARGE SCALE GENOMIC DNA]</scope>
    <source>
        <strain evidence="2 3">2-F-2 #4</strain>
    </source>
</reference>
<dbReference type="AlphaFoldDB" id="A0A015ZCJ2"/>
<protein>
    <submittedName>
        <fullName evidence="2">Uncharacterized protein</fullName>
    </submittedName>
</protein>
<dbReference type="Proteomes" id="UP000022272">
    <property type="component" value="Unassembled WGS sequence"/>
</dbReference>
<name>A0A015ZCJ2_BACFG</name>
<accession>A0A015ZCJ2</accession>